<evidence type="ECO:0000313" key="3">
    <source>
        <dbReference type="Proteomes" id="UP001501265"/>
    </source>
</evidence>
<name>A0ABP9CD71_9ACTN</name>
<keyword evidence="3" id="KW-1185">Reference proteome</keyword>
<gene>
    <name evidence="2" type="ORF">GCM10023220_43570</name>
</gene>
<comment type="caution">
    <text evidence="2">The sequence shown here is derived from an EMBL/GenBank/DDBJ whole genome shotgun (WGS) entry which is preliminary data.</text>
</comment>
<feature type="region of interest" description="Disordered" evidence="1">
    <location>
        <begin position="1"/>
        <end position="49"/>
    </location>
</feature>
<feature type="compositionally biased region" description="Basic and acidic residues" evidence="1">
    <location>
        <begin position="9"/>
        <end position="49"/>
    </location>
</feature>
<organism evidence="2 3">
    <name type="scientific">Streptomyces ziwulingensis</name>
    <dbReference type="NCBI Taxonomy" id="1045501"/>
    <lineage>
        <taxon>Bacteria</taxon>
        <taxon>Bacillati</taxon>
        <taxon>Actinomycetota</taxon>
        <taxon>Actinomycetes</taxon>
        <taxon>Kitasatosporales</taxon>
        <taxon>Streptomycetaceae</taxon>
        <taxon>Streptomyces</taxon>
    </lineage>
</organism>
<feature type="compositionally biased region" description="Polar residues" evidence="1">
    <location>
        <begin position="301"/>
        <end position="312"/>
    </location>
</feature>
<evidence type="ECO:0000313" key="2">
    <source>
        <dbReference type="EMBL" id="GAA4808378.1"/>
    </source>
</evidence>
<reference evidence="3" key="1">
    <citation type="journal article" date="2019" name="Int. J. Syst. Evol. Microbiol.">
        <title>The Global Catalogue of Microorganisms (GCM) 10K type strain sequencing project: providing services to taxonomists for standard genome sequencing and annotation.</title>
        <authorList>
            <consortium name="The Broad Institute Genomics Platform"/>
            <consortium name="The Broad Institute Genome Sequencing Center for Infectious Disease"/>
            <person name="Wu L."/>
            <person name="Ma J."/>
        </authorList>
    </citation>
    <scope>NUCLEOTIDE SEQUENCE [LARGE SCALE GENOMIC DNA]</scope>
    <source>
        <strain evidence="3">JCM 18081</strain>
    </source>
</reference>
<feature type="compositionally biased region" description="Low complexity" evidence="1">
    <location>
        <begin position="326"/>
        <end position="336"/>
    </location>
</feature>
<protein>
    <submittedName>
        <fullName evidence="2">Uncharacterized protein</fullName>
    </submittedName>
</protein>
<proteinExistence type="predicted"/>
<feature type="compositionally biased region" description="Basic residues" evidence="1">
    <location>
        <begin position="337"/>
        <end position="346"/>
    </location>
</feature>
<dbReference type="EMBL" id="BAABIG010000043">
    <property type="protein sequence ID" value="GAA4808378.1"/>
    <property type="molecule type" value="Genomic_DNA"/>
</dbReference>
<dbReference type="Proteomes" id="UP001501265">
    <property type="component" value="Unassembled WGS sequence"/>
</dbReference>
<accession>A0ABP9CD71</accession>
<sequence length="346" mass="36666">MWSVMPLDDAERRKRERERERARDRLRRSDPAYRRVEERKRQERRDRERRAAAVAVAVSDSLVPEIVALEVYRSYQERSPGWPEVPPAGLRVAVDGRSAGVVGREAVVVRLDVPGSQGLSGTPVPTLVADPSLDLANVGVRSRIFAAGADAGIYRAAESAQGVLLDVLRVEEFGADAAFPPGQGQNEEQYGHDYDYGNDYEYGHGSAESFGGVDVNDLTRSGSHLGVGGAMAEGYGGVANPVGSYAASYLPPARSYGGVPVQGADPWSTAMGAPSVTGPALPAPGSYAPAGQDSNVAYSRWDTSAFQFQRSGVQPAARDRSPSPGPSAGPSSGGRQHSSRSGRGRG</sequence>
<feature type="region of interest" description="Disordered" evidence="1">
    <location>
        <begin position="301"/>
        <end position="346"/>
    </location>
</feature>
<evidence type="ECO:0000256" key="1">
    <source>
        <dbReference type="SAM" id="MobiDB-lite"/>
    </source>
</evidence>